<dbReference type="Pfam" id="PF13565">
    <property type="entry name" value="HTH_32"/>
    <property type="match status" value="1"/>
</dbReference>
<dbReference type="PANTHER" id="PTHR35004:SF7">
    <property type="entry name" value="INTEGRASE PROTEIN"/>
    <property type="match status" value="1"/>
</dbReference>
<dbReference type="EMBL" id="JAVREM010000149">
    <property type="protein sequence ID" value="MDT0323699.1"/>
    <property type="molecule type" value="Genomic_DNA"/>
</dbReference>
<dbReference type="InterPro" id="IPR009057">
    <property type="entry name" value="Homeodomain-like_sf"/>
</dbReference>
<dbReference type="SUPFAM" id="SSF53098">
    <property type="entry name" value="Ribonuclease H-like"/>
    <property type="match status" value="1"/>
</dbReference>
<dbReference type="InterPro" id="IPR036388">
    <property type="entry name" value="WH-like_DNA-bd_sf"/>
</dbReference>
<dbReference type="InterPro" id="IPR058913">
    <property type="entry name" value="Integrase_dom_put"/>
</dbReference>
<dbReference type="NCBIfam" id="NF033577">
    <property type="entry name" value="transpos_IS481"/>
    <property type="match status" value="1"/>
</dbReference>
<protein>
    <submittedName>
        <fullName evidence="3">IS481 family transposase</fullName>
    </submittedName>
</protein>
<evidence type="ECO:0000313" key="4">
    <source>
        <dbReference type="Proteomes" id="UP001183420"/>
    </source>
</evidence>
<evidence type="ECO:0000313" key="3">
    <source>
        <dbReference type="EMBL" id="MDT0323699.1"/>
    </source>
</evidence>
<gene>
    <name evidence="3" type="ORF">RNC47_35905</name>
</gene>
<evidence type="ECO:0000256" key="1">
    <source>
        <dbReference type="SAM" id="MobiDB-lite"/>
    </source>
</evidence>
<accession>A0ABU2M1J7</accession>
<dbReference type="Gene3D" id="3.30.420.10">
    <property type="entry name" value="Ribonuclease H-like superfamily/Ribonuclease H"/>
    <property type="match status" value="1"/>
</dbReference>
<dbReference type="PANTHER" id="PTHR35004">
    <property type="entry name" value="TRANSPOSASE RV3428C-RELATED"/>
    <property type="match status" value="1"/>
</dbReference>
<keyword evidence="4" id="KW-1185">Reference proteome</keyword>
<dbReference type="Pfam" id="PF13683">
    <property type="entry name" value="rve_3"/>
    <property type="match status" value="1"/>
</dbReference>
<dbReference type="InterPro" id="IPR012337">
    <property type="entry name" value="RNaseH-like_sf"/>
</dbReference>
<dbReference type="SUPFAM" id="SSF46689">
    <property type="entry name" value="Homeodomain-like"/>
    <property type="match status" value="1"/>
</dbReference>
<feature type="region of interest" description="Disordered" evidence="1">
    <location>
        <begin position="518"/>
        <end position="537"/>
    </location>
</feature>
<name>A0ABU2M1J7_9ACTN</name>
<dbReference type="InterPro" id="IPR001584">
    <property type="entry name" value="Integrase_cat-core"/>
</dbReference>
<dbReference type="InterPro" id="IPR047656">
    <property type="entry name" value="IS481-like_transpos"/>
</dbReference>
<sequence>MGETQESAAAADDNWMVEYRFRAVVEVLDGSPVAEVARRHGTSRQSLHSWLRRFRERGREGLKDRSRRPHTSPKRVPAEVELAVCQLRQSYPKWGARRIAHELAVRGVVDAPGRSTVHRILVRNGLVNHQVQVHRRVYKRWQRDAPMQLWQMDLMGGVFLADGRECKLLTGIDDCSRFIVITTVLVQPTGRAVCQAFIEAMRRFGVPSEVLTDNGKQFTGRYSKPLPTEVMFERVCRENGINQRLTKPRSPTTTGKIERFHKTLRREMLDHSGPFGDPAAAQAAIDAWVHSYNHTRPHQSLEMATPAQVFRPHTLTIDPPQTAETVVPKPMAGPAEPMRLPMLPPPSSSEENLPLQAVEFEAVISPGRHVMLPQQQSLKFSPTLVGRTVTVWLSHHTVHVLLDGQLIRTRSMSFTDADLNWLIMRGGRPGGAEPQGGIKADKPLAPAAVVEVDRKVTKDGVVSLGQTPVAVGTDLIGKHVTLRFDGSMMYVIHAGLLVKTLPAPIPHQRRAKLTGARVATNPLPPPPSQPRRATRRVGADGTFEVARQKLRPGVAHAGKTVTVVIEETCFRVLDGEIEISTHPRKGGPVLRFITDSR</sequence>
<evidence type="ECO:0000259" key="2">
    <source>
        <dbReference type="PROSITE" id="PS50994"/>
    </source>
</evidence>
<proteinExistence type="predicted"/>
<reference evidence="4" key="1">
    <citation type="submission" date="2023-07" db="EMBL/GenBank/DDBJ databases">
        <title>30 novel species of actinomycetes from the DSMZ collection.</title>
        <authorList>
            <person name="Nouioui I."/>
        </authorList>
    </citation>
    <scope>NUCLEOTIDE SEQUENCE [LARGE SCALE GENOMIC DNA]</scope>
    <source>
        <strain evidence="4">DSM 44918</strain>
    </source>
</reference>
<dbReference type="InterPro" id="IPR036397">
    <property type="entry name" value="RNaseH_sf"/>
</dbReference>
<dbReference type="PROSITE" id="PS50994">
    <property type="entry name" value="INTEGRASE"/>
    <property type="match status" value="1"/>
</dbReference>
<dbReference type="Gene3D" id="1.10.10.10">
    <property type="entry name" value="Winged helix-like DNA-binding domain superfamily/Winged helix DNA-binding domain"/>
    <property type="match status" value="1"/>
</dbReference>
<dbReference type="Proteomes" id="UP001183420">
    <property type="component" value="Unassembled WGS sequence"/>
</dbReference>
<dbReference type="Pfam" id="PF24764">
    <property type="entry name" value="rva_4"/>
    <property type="match status" value="1"/>
</dbReference>
<feature type="domain" description="Integrase catalytic" evidence="2">
    <location>
        <begin position="142"/>
        <end position="314"/>
    </location>
</feature>
<comment type="caution">
    <text evidence="3">The sequence shown here is derived from an EMBL/GenBank/DDBJ whole genome shotgun (WGS) entry which is preliminary data.</text>
</comment>
<dbReference type="RefSeq" id="WP_311605031.1">
    <property type="nucleotide sequence ID" value="NZ_JAVREM010000149.1"/>
</dbReference>
<organism evidence="3 4">
    <name type="scientific">Streptomyces millisiae</name>
    <dbReference type="NCBI Taxonomy" id="3075542"/>
    <lineage>
        <taxon>Bacteria</taxon>
        <taxon>Bacillati</taxon>
        <taxon>Actinomycetota</taxon>
        <taxon>Actinomycetes</taxon>
        <taxon>Kitasatosporales</taxon>
        <taxon>Streptomycetaceae</taxon>
        <taxon>Streptomyces</taxon>
    </lineage>
</organism>